<dbReference type="AlphaFoldDB" id="A0A6I8MYF0"/>
<name>A0A6I8MYF0_ORNAN</name>
<dbReference type="Proteomes" id="UP000002279">
    <property type="component" value="Chromosome 10"/>
</dbReference>
<dbReference type="GeneTree" id="ENSGT00390000012635"/>
<protein>
    <submittedName>
        <fullName evidence="1">Uncharacterized protein</fullName>
    </submittedName>
</protein>
<dbReference type="Ensembl" id="ENSOANT00000076271.1">
    <property type="protein sequence ID" value="ENSOANP00000033742.1"/>
    <property type="gene ID" value="ENSOANG00000047693.1"/>
</dbReference>
<reference evidence="1" key="2">
    <citation type="submission" date="2025-08" db="UniProtKB">
        <authorList>
            <consortium name="Ensembl"/>
        </authorList>
    </citation>
    <scope>IDENTIFICATION</scope>
    <source>
        <strain evidence="1">Glennie</strain>
    </source>
</reference>
<reference evidence="1" key="3">
    <citation type="submission" date="2025-09" db="UniProtKB">
        <authorList>
            <consortium name="Ensembl"/>
        </authorList>
    </citation>
    <scope>IDENTIFICATION</scope>
    <source>
        <strain evidence="1">Glennie</strain>
    </source>
</reference>
<evidence type="ECO:0000313" key="1">
    <source>
        <dbReference type="Ensembl" id="ENSOANP00000033742.1"/>
    </source>
</evidence>
<organism evidence="1 2">
    <name type="scientific">Ornithorhynchus anatinus</name>
    <name type="common">Duckbill platypus</name>
    <dbReference type="NCBI Taxonomy" id="9258"/>
    <lineage>
        <taxon>Eukaryota</taxon>
        <taxon>Metazoa</taxon>
        <taxon>Chordata</taxon>
        <taxon>Craniata</taxon>
        <taxon>Vertebrata</taxon>
        <taxon>Euteleostomi</taxon>
        <taxon>Mammalia</taxon>
        <taxon>Monotremata</taxon>
        <taxon>Ornithorhynchidae</taxon>
        <taxon>Ornithorhynchus</taxon>
    </lineage>
</organism>
<evidence type="ECO:0000313" key="2">
    <source>
        <dbReference type="Proteomes" id="UP000002279"/>
    </source>
</evidence>
<reference evidence="1 2" key="1">
    <citation type="journal article" date="2008" name="Nature">
        <title>Genome analysis of the platypus reveals unique signatures of evolution.</title>
        <authorList>
            <person name="Warren W.C."/>
            <person name="Hillier L.W."/>
            <person name="Marshall Graves J.A."/>
            <person name="Birney E."/>
            <person name="Ponting C.P."/>
            <person name="Grutzner F."/>
            <person name="Belov K."/>
            <person name="Miller W."/>
            <person name="Clarke L."/>
            <person name="Chinwalla A.T."/>
            <person name="Yang S.P."/>
            <person name="Heger A."/>
            <person name="Locke D.P."/>
            <person name="Miethke P."/>
            <person name="Waters P.D."/>
            <person name="Veyrunes F."/>
            <person name="Fulton L."/>
            <person name="Fulton B."/>
            <person name="Graves T."/>
            <person name="Wallis J."/>
            <person name="Puente X.S."/>
            <person name="Lopez-Otin C."/>
            <person name="Ordonez G.R."/>
            <person name="Eichler E.E."/>
            <person name="Chen L."/>
            <person name="Cheng Z."/>
            <person name="Deakin J.E."/>
            <person name="Alsop A."/>
            <person name="Thompson K."/>
            <person name="Kirby P."/>
            <person name="Papenfuss A.T."/>
            <person name="Wakefield M.J."/>
            <person name="Olender T."/>
            <person name="Lancet D."/>
            <person name="Huttley G.A."/>
            <person name="Smit A.F."/>
            <person name="Pask A."/>
            <person name="Temple-Smith P."/>
            <person name="Batzer M.A."/>
            <person name="Walker J.A."/>
            <person name="Konkel M.K."/>
            <person name="Harris R.S."/>
            <person name="Whittington C.M."/>
            <person name="Wong E.S."/>
            <person name="Gemmell N.J."/>
            <person name="Buschiazzo E."/>
            <person name="Vargas Jentzsch I.M."/>
            <person name="Merkel A."/>
            <person name="Schmitz J."/>
            <person name="Zemann A."/>
            <person name="Churakov G."/>
            <person name="Kriegs J.O."/>
            <person name="Brosius J."/>
            <person name="Murchison E.P."/>
            <person name="Sachidanandam R."/>
            <person name="Smith C."/>
            <person name="Hannon G.J."/>
            <person name="Tsend-Ayush E."/>
            <person name="McMillan D."/>
            <person name="Attenborough R."/>
            <person name="Rens W."/>
            <person name="Ferguson-Smith M."/>
            <person name="Lefevre C.M."/>
            <person name="Sharp J.A."/>
            <person name="Nicholas K.R."/>
            <person name="Ray D.A."/>
            <person name="Kube M."/>
            <person name="Reinhardt R."/>
            <person name="Pringle T.H."/>
            <person name="Taylor J."/>
            <person name="Jones R.C."/>
            <person name="Nixon B."/>
            <person name="Dacheux J.L."/>
            <person name="Niwa H."/>
            <person name="Sekita Y."/>
            <person name="Huang X."/>
            <person name="Stark A."/>
            <person name="Kheradpour P."/>
            <person name="Kellis M."/>
            <person name="Flicek P."/>
            <person name="Chen Y."/>
            <person name="Webber C."/>
            <person name="Hardison R."/>
            <person name="Nelson J."/>
            <person name="Hallsworth-Pepin K."/>
            <person name="Delehaunty K."/>
            <person name="Markovic C."/>
            <person name="Minx P."/>
            <person name="Feng Y."/>
            <person name="Kremitzki C."/>
            <person name="Mitreva M."/>
            <person name="Glasscock J."/>
            <person name="Wylie T."/>
            <person name="Wohldmann P."/>
            <person name="Thiru P."/>
            <person name="Nhan M.N."/>
            <person name="Pohl C.S."/>
            <person name="Smith S.M."/>
            <person name="Hou S."/>
            <person name="Nefedov M."/>
            <person name="de Jong P.J."/>
            <person name="Renfree M.B."/>
            <person name="Mardis E.R."/>
            <person name="Wilson R.K."/>
        </authorList>
    </citation>
    <scope>NUCLEOTIDE SEQUENCE [LARGE SCALE GENOMIC DNA]</scope>
    <source>
        <strain evidence="1 2">Glennie</strain>
    </source>
</reference>
<dbReference type="Bgee" id="ENSOANG00000047693">
    <property type="expression patterns" value="Expressed in fibroblast and 6 other cell types or tissues"/>
</dbReference>
<sequence length="135" mass="15908">PSPLPDAHLIGRLLFFKRASRRASCKERLFLDRTLRLYLIIMKFFCRFFSLFVELENGLTLVFFFTNSFRSVFPACGRRRSSFPPFPDDVFHTSPIHSYRRPPHPLDRKAVAGRERARQLWRTVLPRAPRTALRG</sequence>
<proteinExistence type="predicted"/>
<keyword evidence="2" id="KW-1185">Reference proteome</keyword>
<dbReference type="InParanoid" id="A0A6I8MYF0"/>
<accession>A0A6I8MYF0</accession>